<feature type="transmembrane region" description="Helical" evidence="10">
    <location>
        <begin position="899"/>
        <end position="920"/>
    </location>
</feature>
<keyword evidence="8 10" id="KW-0472">Membrane</keyword>
<dbReference type="SMART" id="SM00382">
    <property type="entry name" value="AAA"/>
    <property type="match status" value="2"/>
</dbReference>
<dbReference type="SUPFAM" id="SSF90123">
    <property type="entry name" value="ABC transporter transmembrane region"/>
    <property type="match status" value="2"/>
</dbReference>
<name>A0AAD9GEI2_9STRA</name>
<feature type="transmembrane region" description="Helical" evidence="10">
    <location>
        <begin position="182"/>
        <end position="207"/>
    </location>
</feature>
<feature type="transmembrane region" description="Helical" evidence="10">
    <location>
        <begin position="987"/>
        <end position="1010"/>
    </location>
</feature>
<dbReference type="Pfam" id="PF00005">
    <property type="entry name" value="ABC_tran"/>
    <property type="match status" value="2"/>
</dbReference>
<dbReference type="Pfam" id="PF00664">
    <property type="entry name" value="ABC_membrane"/>
    <property type="match status" value="2"/>
</dbReference>
<feature type="domain" description="ABC transporter" evidence="11">
    <location>
        <begin position="1091"/>
        <end position="1334"/>
    </location>
</feature>
<dbReference type="EMBL" id="JASMQC010000020">
    <property type="protein sequence ID" value="KAK1936949.1"/>
    <property type="molecule type" value="Genomic_DNA"/>
</dbReference>
<keyword evidence="4" id="KW-0677">Repeat</keyword>
<dbReference type="Proteomes" id="UP001259832">
    <property type="component" value="Unassembled WGS sequence"/>
</dbReference>
<evidence type="ECO:0000259" key="12">
    <source>
        <dbReference type="PROSITE" id="PS50929"/>
    </source>
</evidence>
<evidence type="ECO:0000256" key="4">
    <source>
        <dbReference type="ARBA" id="ARBA00022737"/>
    </source>
</evidence>
<dbReference type="Gene3D" id="1.20.1560.10">
    <property type="entry name" value="ABC transporter type 1, transmembrane domain"/>
    <property type="match status" value="1"/>
</dbReference>
<feature type="region of interest" description="Disordered" evidence="9">
    <location>
        <begin position="1"/>
        <end position="25"/>
    </location>
</feature>
<dbReference type="PANTHER" id="PTHR43394:SF11">
    <property type="entry name" value="ATP-BINDING CASSETTE TRANSPORTER"/>
    <property type="match status" value="1"/>
</dbReference>
<dbReference type="GO" id="GO:0016887">
    <property type="term" value="F:ATP hydrolysis activity"/>
    <property type="evidence" value="ECO:0007669"/>
    <property type="project" value="InterPro"/>
</dbReference>
<dbReference type="GO" id="GO:0005524">
    <property type="term" value="F:ATP binding"/>
    <property type="evidence" value="ECO:0007669"/>
    <property type="project" value="UniProtKB-KW"/>
</dbReference>
<evidence type="ECO:0000256" key="1">
    <source>
        <dbReference type="ARBA" id="ARBA00004141"/>
    </source>
</evidence>
<dbReference type="PROSITE" id="PS50929">
    <property type="entry name" value="ABC_TM1F"/>
    <property type="match status" value="2"/>
</dbReference>
<evidence type="ECO:0000256" key="7">
    <source>
        <dbReference type="ARBA" id="ARBA00022989"/>
    </source>
</evidence>
<dbReference type="SUPFAM" id="SSF52540">
    <property type="entry name" value="P-loop containing nucleoside triphosphate hydrolases"/>
    <property type="match status" value="2"/>
</dbReference>
<evidence type="ECO:0000256" key="9">
    <source>
        <dbReference type="SAM" id="MobiDB-lite"/>
    </source>
</evidence>
<protein>
    <submittedName>
        <fullName evidence="13">ABC transporter B family member 10</fullName>
    </submittedName>
</protein>
<keyword evidence="7 10" id="KW-1133">Transmembrane helix</keyword>
<dbReference type="PANTHER" id="PTHR43394">
    <property type="entry name" value="ATP-DEPENDENT PERMEASE MDL1, MITOCHONDRIAL"/>
    <property type="match status" value="1"/>
</dbReference>
<evidence type="ECO:0000256" key="6">
    <source>
        <dbReference type="ARBA" id="ARBA00022840"/>
    </source>
</evidence>
<proteinExistence type="predicted"/>
<feature type="domain" description="ABC transmembrane type-1" evidence="12">
    <location>
        <begin position="149"/>
        <end position="423"/>
    </location>
</feature>
<dbReference type="InterPro" id="IPR027417">
    <property type="entry name" value="P-loop_NTPase"/>
</dbReference>
<keyword evidence="5" id="KW-0547">Nucleotide-binding</keyword>
<sequence>MELPSLSVAPGPPHPRGGRGSFSSSYSSNFAGTDSLCSFNSSQIFDDSDDREVDVDDLDSNSSRGDYALLSMPVESVKRMIPTTGVVAPSSRVAWDSQSTTAIADALREFRQGREAIEEREEKEKKISVSFSQLFSLLSSRDLFVFGMGLLAALIHGALWGLTPKTVATAIMAFTPFDRHDVDFAALTLMLLALALGITAYAAHLCLSHAAERLLRSLRDQVLRHLLLDLNQPWFDLNKTFVTSLGQEFTREAQAIRRLGPELGSMCRYSLQCIGSFVIGFLTLWDLTLAITSVAPVVVLAIVASSRKEPESDNEADAVASEALGNMQLLLALNAQRRVREKHALRVRIKERERVLLHGQQAARQATLTGTLWAMSAIGLWYGGKKVYEAETEPSNVFETFLCVIIGSHALGQLIPSFSAVKRAKVAAGGLFTVLETPGRCSNGVMKPLPRPATCSGAVMVVDLHFQYPSQPRRPVLRGCNLSVLAGECVVVVGGTGAGKSTLLALLTRLYEPSQGLILLDGREANALDPTWMRAQLGVVNQNATLFRASIFDNITMGIVVLRELSGRGTDQLEERVINAAQRADVHEFILSLPDGYNTRVGDVQLTLQQRQRIALARALIRDPKLLLIDEMALSPQELLSRFNGATTTSMLLCTSQVRAAAVQYSDKIVVLEAGKVVEQGTHVELLQRGNSSYRRLHLIQPSIAPDHNLLDVSTLRQQPQITGAALTSPTKLTKRDIKALARPERKLLAIGLVTSVFVGLAGPALGFLIGEMLADMLQHYTTYLTSLDAVTLVETLCPLITRYGLVLSAGASVVVVFQSLQLFCLDAAAERVASHLRDVHFSSLLAQPLSFFAAPENNPKVLMESIATQSSMASLAIGRQQGYKLQVASTVAATLTVAFWRGSWLLSLVLLAALPLLLIGESIDKQNQLNPPILDNEEAVQGHVDEALRNRRDVVTLGLESSWCSSFDGLLHRPLQKIRRKVHLEAVGRGFSSVVMMATCALSCWLSGVLVNFGDATVHELARSLVIMIVSTLSLGLAVAWLTRTDDTLQAGANIFALRDAAILSNRANTPSEDDDRDPLPQSPIPRGSVTFQDVFFSFSSPNTPVLNGLTLRISAGQTVALCGLRGAGLSTIFALLEGFYILPDTSGRILLDGVDLRTLDVNWLRAQISFIGSESTLFLGTIAENIAFGMAAPPTLEMIVAAAEVAHAHAFISRLPDGYSTRVGGPLQLTPSQRQRIALARSVLQDARLILLDDPTRSMGNESEKMAVQQALDTIVAQRVRRTTVIAAHPSESATVRNADVIYVLETGKVVDFGTHSELFQIRDGVYARLLRESAWSASASSIRG</sequence>
<evidence type="ECO:0000256" key="3">
    <source>
        <dbReference type="ARBA" id="ARBA00022692"/>
    </source>
</evidence>
<comment type="caution">
    <text evidence="13">The sequence shown here is derived from an EMBL/GenBank/DDBJ whole genome shotgun (WGS) entry which is preliminary data.</text>
</comment>
<keyword evidence="14" id="KW-1185">Reference proteome</keyword>
<gene>
    <name evidence="13" type="ORF">P3T76_009727</name>
</gene>
<comment type="subcellular location">
    <subcellularLocation>
        <location evidence="1">Membrane</location>
        <topology evidence="1">Multi-pass membrane protein</topology>
    </subcellularLocation>
</comment>
<accession>A0AAD9GEI2</accession>
<keyword evidence="3 10" id="KW-0812">Transmembrane</keyword>
<feature type="domain" description="ABC transmembrane type-1" evidence="12">
    <location>
        <begin position="750"/>
        <end position="1048"/>
    </location>
</feature>
<evidence type="ECO:0000256" key="10">
    <source>
        <dbReference type="SAM" id="Phobius"/>
    </source>
</evidence>
<dbReference type="InterPro" id="IPR003593">
    <property type="entry name" value="AAA+_ATPase"/>
</dbReference>
<evidence type="ECO:0000256" key="2">
    <source>
        <dbReference type="ARBA" id="ARBA00022448"/>
    </source>
</evidence>
<feature type="transmembrane region" description="Helical" evidence="10">
    <location>
        <begin position="1022"/>
        <end position="1043"/>
    </location>
</feature>
<keyword evidence="2" id="KW-0813">Transport</keyword>
<dbReference type="Gene3D" id="3.40.50.300">
    <property type="entry name" value="P-loop containing nucleotide triphosphate hydrolases"/>
    <property type="match status" value="2"/>
</dbReference>
<keyword evidence="6" id="KW-0067">ATP-binding</keyword>
<dbReference type="InterPro" id="IPR003439">
    <property type="entry name" value="ABC_transporter-like_ATP-bd"/>
</dbReference>
<dbReference type="PROSITE" id="PS50893">
    <property type="entry name" value="ABC_TRANSPORTER_2"/>
    <property type="match status" value="2"/>
</dbReference>
<organism evidence="13 14">
    <name type="scientific">Phytophthora citrophthora</name>
    <dbReference type="NCBI Taxonomy" id="4793"/>
    <lineage>
        <taxon>Eukaryota</taxon>
        <taxon>Sar</taxon>
        <taxon>Stramenopiles</taxon>
        <taxon>Oomycota</taxon>
        <taxon>Peronosporomycetes</taxon>
        <taxon>Peronosporales</taxon>
        <taxon>Peronosporaceae</taxon>
        <taxon>Phytophthora</taxon>
    </lineage>
</organism>
<dbReference type="InterPro" id="IPR036640">
    <property type="entry name" value="ABC1_TM_sf"/>
</dbReference>
<feature type="transmembrane region" description="Helical" evidence="10">
    <location>
        <begin position="143"/>
        <end position="162"/>
    </location>
</feature>
<dbReference type="InterPro" id="IPR011527">
    <property type="entry name" value="ABC1_TM_dom"/>
</dbReference>
<feature type="domain" description="ABC transporter" evidence="11">
    <location>
        <begin position="459"/>
        <end position="699"/>
    </location>
</feature>
<dbReference type="InterPro" id="IPR039421">
    <property type="entry name" value="Type_1_exporter"/>
</dbReference>
<dbReference type="GO" id="GO:0090374">
    <property type="term" value="P:oligopeptide export from mitochondrion"/>
    <property type="evidence" value="ECO:0007669"/>
    <property type="project" value="TreeGrafter"/>
</dbReference>
<reference evidence="13" key="1">
    <citation type="submission" date="2023-08" db="EMBL/GenBank/DDBJ databases">
        <title>Reference Genome Resource for the Citrus Pathogen Phytophthora citrophthora.</title>
        <authorList>
            <person name="Moller H."/>
            <person name="Coetzee B."/>
            <person name="Rose L.J."/>
            <person name="Van Niekerk J.M."/>
        </authorList>
    </citation>
    <scope>NUCLEOTIDE SEQUENCE</scope>
    <source>
        <strain evidence="13">STE-U-9442</strain>
    </source>
</reference>
<dbReference type="GO" id="GO:0005743">
    <property type="term" value="C:mitochondrial inner membrane"/>
    <property type="evidence" value="ECO:0007669"/>
    <property type="project" value="TreeGrafter"/>
</dbReference>
<evidence type="ECO:0000313" key="13">
    <source>
        <dbReference type="EMBL" id="KAK1936949.1"/>
    </source>
</evidence>
<dbReference type="GO" id="GO:0015421">
    <property type="term" value="F:ABC-type oligopeptide transporter activity"/>
    <property type="evidence" value="ECO:0007669"/>
    <property type="project" value="TreeGrafter"/>
</dbReference>
<evidence type="ECO:0000313" key="14">
    <source>
        <dbReference type="Proteomes" id="UP001259832"/>
    </source>
</evidence>
<evidence type="ECO:0000259" key="11">
    <source>
        <dbReference type="PROSITE" id="PS50893"/>
    </source>
</evidence>
<feature type="transmembrane region" description="Helical" evidence="10">
    <location>
        <begin position="748"/>
        <end position="770"/>
    </location>
</feature>
<evidence type="ECO:0000256" key="5">
    <source>
        <dbReference type="ARBA" id="ARBA00022741"/>
    </source>
</evidence>
<evidence type="ECO:0000256" key="8">
    <source>
        <dbReference type="ARBA" id="ARBA00023136"/>
    </source>
</evidence>